<dbReference type="Proteomes" id="UP000008743">
    <property type="component" value="Unassembled WGS sequence"/>
</dbReference>
<evidence type="ECO:0000256" key="1">
    <source>
        <dbReference type="SAM" id="MobiDB-lite"/>
    </source>
</evidence>
<dbReference type="InParanoid" id="A0A0D2X5J0"/>
<dbReference type="GO" id="GO:0051256">
    <property type="term" value="P:mitotic spindle midzone assembly"/>
    <property type="evidence" value="ECO:0007669"/>
    <property type="project" value="TreeGrafter"/>
</dbReference>
<dbReference type="PhylomeDB" id="A0A0D2X5J0"/>
<dbReference type="PANTHER" id="PTHR19321:SF41">
    <property type="entry name" value="FASCETTO-RELATED"/>
    <property type="match status" value="1"/>
</dbReference>
<dbReference type="STRING" id="595528.A0A0D2X5J0"/>
<gene>
    <name evidence="2" type="ORF">CAOG_007973</name>
</gene>
<dbReference type="GO" id="GO:1990023">
    <property type="term" value="C:mitotic spindle midzone"/>
    <property type="evidence" value="ECO:0007669"/>
    <property type="project" value="TreeGrafter"/>
</dbReference>
<dbReference type="GO" id="GO:0005737">
    <property type="term" value="C:cytoplasm"/>
    <property type="evidence" value="ECO:0007669"/>
    <property type="project" value="TreeGrafter"/>
</dbReference>
<feature type="region of interest" description="Disordered" evidence="1">
    <location>
        <begin position="390"/>
        <end position="439"/>
    </location>
</feature>
<sequence>MGIRSNEVESLSRCKPISTSIDTGCVDYCRGIAAENMLHLTNIIGTLRIARSGREDKARTQIETLKALWSELGVQPQQGFEQQAFQGPPALVLSEENLDKLDQLRLDLLEARTNNAQQIAGFVEKLRLLWTRMRISESEQHMFVLEHDNVKFSSVTAFENELSRMMELKTTNMHRFIEAVRCELVELWDKCFFGEEQRHQFTHAFTNLCSEDTLQAHEQELERMEQYYADNANIFQLVSSHKQLEANLLELQSRASDTSKYNNRGGRMLQEQNATKKIQKELPVVRKQLIAALEEWESRHGKYFLVNGGRYLTTLETSLSASVVIGTLSRRPVSAMLNTSLNTSFSGGQNSSMLNTSGLNTSGLNTSGIDLNTSGLSSGSSTAAKRAGGARVAVSSSRQGNATVSAATSNVRKPVAPRAATAPRGVAPTQPVPAAKGTRGTILPPKAAANVGAVEVGAISIVEHTAPVVDFSSPRALPASFALCTSAAGMVIHESPAPRVETLRTVSANTPVRAVAAKSPMPGANRPLLQLLLTPCKTLSLDQENGTPTSVHEFSFDHDVPELSRMSVVPQFNESTI</sequence>
<reference evidence="3" key="1">
    <citation type="submission" date="2011-02" db="EMBL/GenBank/DDBJ databases">
        <title>The Genome Sequence of Capsaspora owczarzaki ATCC 30864.</title>
        <authorList>
            <person name="Russ C."/>
            <person name="Cuomo C."/>
            <person name="Burger G."/>
            <person name="Gray M.W."/>
            <person name="Holland P.W.H."/>
            <person name="King N."/>
            <person name="Lang F.B.F."/>
            <person name="Roger A.J."/>
            <person name="Ruiz-Trillo I."/>
            <person name="Young S.K."/>
            <person name="Zeng Q."/>
            <person name="Gargeya S."/>
            <person name="Alvarado L."/>
            <person name="Berlin A."/>
            <person name="Chapman S.B."/>
            <person name="Chen Z."/>
            <person name="Freedman E."/>
            <person name="Gellesch M."/>
            <person name="Goldberg J."/>
            <person name="Griggs A."/>
            <person name="Gujja S."/>
            <person name="Heilman E."/>
            <person name="Heiman D."/>
            <person name="Howarth C."/>
            <person name="Mehta T."/>
            <person name="Neiman D."/>
            <person name="Pearson M."/>
            <person name="Roberts A."/>
            <person name="Saif S."/>
            <person name="Shea T."/>
            <person name="Shenoy N."/>
            <person name="Sisk P."/>
            <person name="Stolte C."/>
            <person name="Sykes S."/>
            <person name="White J."/>
            <person name="Yandava C."/>
            <person name="Haas B."/>
            <person name="Nusbaum C."/>
            <person name="Birren B."/>
        </authorList>
    </citation>
    <scope>NUCLEOTIDE SEQUENCE</scope>
    <source>
        <strain evidence="3">ATCC 30864</strain>
    </source>
</reference>
<dbReference type="PANTHER" id="PTHR19321">
    <property type="entry name" value="PROTEIN REGULATOR OF CYTOKINESIS 1 PRC1-RELATED"/>
    <property type="match status" value="1"/>
</dbReference>
<feature type="compositionally biased region" description="Polar residues" evidence="1">
    <location>
        <begin position="395"/>
        <end position="411"/>
    </location>
</feature>
<organism evidence="2 3">
    <name type="scientific">Capsaspora owczarzaki (strain ATCC 30864)</name>
    <dbReference type="NCBI Taxonomy" id="595528"/>
    <lineage>
        <taxon>Eukaryota</taxon>
        <taxon>Filasterea</taxon>
        <taxon>Capsaspora</taxon>
    </lineage>
</organism>
<dbReference type="AlphaFoldDB" id="A0A0D2X5J0"/>
<dbReference type="OrthoDB" id="642895at2759"/>
<proteinExistence type="predicted"/>
<evidence type="ECO:0000313" key="2">
    <source>
        <dbReference type="EMBL" id="KJE97894.1"/>
    </source>
</evidence>
<protein>
    <submittedName>
        <fullName evidence="2">Uncharacterized protein</fullName>
    </submittedName>
</protein>
<evidence type="ECO:0000313" key="3">
    <source>
        <dbReference type="Proteomes" id="UP000008743"/>
    </source>
</evidence>
<dbReference type="EMBL" id="KE346375">
    <property type="protein sequence ID" value="KJE97894.1"/>
    <property type="molecule type" value="Genomic_DNA"/>
</dbReference>
<dbReference type="eggNOG" id="KOG4302">
    <property type="taxonomic scope" value="Eukaryota"/>
</dbReference>
<dbReference type="Pfam" id="PF03999">
    <property type="entry name" value="MAP65_ASE1"/>
    <property type="match status" value="1"/>
</dbReference>
<dbReference type="RefSeq" id="XP_004343061.2">
    <property type="nucleotide sequence ID" value="XM_004343011.2"/>
</dbReference>
<name>A0A0D2X5J0_CAPO3</name>
<accession>A0A0D2X5J0</accession>
<dbReference type="Gene3D" id="1.20.58.1520">
    <property type="match status" value="1"/>
</dbReference>
<dbReference type="InterPro" id="IPR007145">
    <property type="entry name" value="MAP65_Ase1_PRC1"/>
</dbReference>
<keyword evidence="3" id="KW-1185">Reference proteome</keyword>
<dbReference type="GO" id="GO:0008017">
    <property type="term" value="F:microtubule binding"/>
    <property type="evidence" value="ECO:0007669"/>
    <property type="project" value="InterPro"/>
</dbReference>